<dbReference type="SMART" id="SM00530">
    <property type="entry name" value="HTH_XRE"/>
    <property type="match status" value="1"/>
</dbReference>
<dbReference type="STRING" id="1799789.AX660_14870"/>
<dbReference type="Pfam" id="PF01381">
    <property type="entry name" value="HTH_3"/>
    <property type="match status" value="1"/>
</dbReference>
<feature type="domain" description="HTH cro/C1-type" evidence="1">
    <location>
        <begin position="18"/>
        <end position="74"/>
    </location>
</feature>
<dbReference type="AlphaFoldDB" id="A0A136A2G2"/>
<reference evidence="3" key="1">
    <citation type="submission" date="2016-02" db="EMBL/GenBank/DDBJ databases">
        <authorList>
            <person name="Schultz-Johansen M."/>
            <person name="Glaring M.A."/>
            <person name="Bech P.K."/>
            <person name="Stougaard P."/>
        </authorList>
    </citation>
    <scope>NUCLEOTIDE SEQUENCE [LARGE SCALE GENOMIC DNA]</scope>
    <source>
        <strain evidence="3">S66</strain>
    </source>
</reference>
<protein>
    <recommendedName>
        <fullName evidence="1">HTH cro/C1-type domain-containing protein</fullName>
    </recommendedName>
</protein>
<comment type="caution">
    <text evidence="2">The sequence shown here is derived from an EMBL/GenBank/DDBJ whole genome shotgun (WGS) entry which is preliminary data.</text>
</comment>
<accession>A0A136A2G2</accession>
<evidence type="ECO:0000313" key="2">
    <source>
        <dbReference type="EMBL" id="KXI29411.1"/>
    </source>
</evidence>
<dbReference type="PROSITE" id="PS50943">
    <property type="entry name" value="HTH_CROC1"/>
    <property type="match status" value="1"/>
</dbReference>
<dbReference type="RefSeq" id="WP_068376845.1">
    <property type="nucleotide sequence ID" value="NZ_LSNE01000005.1"/>
</dbReference>
<name>A0A136A2G2_9ALTE</name>
<evidence type="ECO:0000313" key="3">
    <source>
        <dbReference type="Proteomes" id="UP000070299"/>
    </source>
</evidence>
<dbReference type="InterPro" id="IPR010982">
    <property type="entry name" value="Lambda_DNA-bd_dom_sf"/>
</dbReference>
<dbReference type="OrthoDB" id="9803379at2"/>
<organism evidence="2 3">
    <name type="scientific">Paraglaciecola hydrolytica</name>
    <dbReference type="NCBI Taxonomy" id="1799789"/>
    <lineage>
        <taxon>Bacteria</taxon>
        <taxon>Pseudomonadati</taxon>
        <taxon>Pseudomonadota</taxon>
        <taxon>Gammaproteobacteria</taxon>
        <taxon>Alteromonadales</taxon>
        <taxon>Alteromonadaceae</taxon>
        <taxon>Paraglaciecola</taxon>
    </lineage>
</organism>
<gene>
    <name evidence="2" type="ORF">AX660_14870</name>
</gene>
<dbReference type="EMBL" id="LSNE01000005">
    <property type="protein sequence ID" value="KXI29411.1"/>
    <property type="molecule type" value="Genomic_DNA"/>
</dbReference>
<dbReference type="InterPro" id="IPR001387">
    <property type="entry name" value="Cro/C1-type_HTH"/>
</dbReference>
<dbReference type="Gene3D" id="1.10.260.40">
    <property type="entry name" value="lambda repressor-like DNA-binding domains"/>
    <property type="match status" value="1"/>
</dbReference>
<dbReference type="Proteomes" id="UP000070299">
    <property type="component" value="Unassembled WGS sequence"/>
</dbReference>
<keyword evidence="3" id="KW-1185">Reference proteome</keyword>
<evidence type="ECO:0000259" key="1">
    <source>
        <dbReference type="PROSITE" id="PS50943"/>
    </source>
</evidence>
<dbReference type="CDD" id="cd00093">
    <property type="entry name" value="HTH_XRE"/>
    <property type="match status" value="1"/>
</dbReference>
<dbReference type="SUPFAM" id="SSF47413">
    <property type="entry name" value="lambda repressor-like DNA-binding domains"/>
    <property type="match status" value="1"/>
</dbReference>
<dbReference type="GO" id="GO:0003677">
    <property type="term" value="F:DNA binding"/>
    <property type="evidence" value="ECO:0007669"/>
    <property type="project" value="InterPro"/>
</dbReference>
<proteinExistence type="predicted"/>
<sequence length="85" mass="9716">MKFKSIYDPHYRKLVATLVEARKNAGISQTQLAIELGLNSHSYISKIESCERNVTLLDYIRICRVLKFDPKGGIDILMKASSKMR</sequence>